<dbReference type="PANTHER" id="PTHR24252">
    <property type="entry name" value="ACROSIN-RELATED"/>
    <property type="match status" value="1"/>
</dbReference>
<dbReference type="PROSITE" id="PS00134">
    <property type="entry name" value="TRYPSIN_HIS"/>
    <property type="match status" value="1"/>
</dbReference>
<dbReference type="CDD" id="cd00190">
    <property type="entry name" value="Tryp_SPc"/>
    <property type="match status" value="1"/>
</dbReference>
<dbReference type="InterPro" id="IPR018114">
    <property type="entry name" value="TRYPSIN_HIS"/>
</dbReference>
<organism evidence="9 10">
    <name type="scientific">Sinanodonta woodiana</name>
    <name type="common">Chinese pond mussel</name>
    <name type="synonym">Anodonta woodiana</name>
    <dbReference type="NCBI Taxonomy" id="1069815"/>
    <lineage>
        <taxon>Eukaryota</taxon>
        <taxon>Metazoa</taxon>
        <taxon>Spiralia</taxon>
        <taxon>Lophotrochozoa</taxon>
        <taxon>Mollusca</taxon>
        <taxon>Bivalvia</taxon>
        <taxon>Autobranchia</taxon>
        <taxon>Heteroconchia</taxon>
        <taxon>Palaeoheterodonta</taxon>
        <taxon>Unionida</taxon>
        <taxon>Unionoidea</taxon>
        <taxon>Unionidae</taxon>
        <taxon>Unioninae</taxon>
        <taxon>Sinanodonta</taxon>
    </lineage>
</organism>
<dbReference type="InterPro" id="IPR033116">
    <property type="entry name" value="TRYPSIN_SER"/>
</dbReference>
<dbReference type="PROSITE" id="PS50240">
    <property type="entry name" value="TRYPSIN_DOM"/>
    <property type="match status" value="1"/>
</dbReference>
<sequence>MNLLLALSALLAVSAAEQESRVVGGVDAQHEYWTWQVSLQFWSDTTQSFRHICGGSIINQYWVLTAAHCVDHDMTISKYQLVFGDWDLSRDSGDEQRIAPEKFVKHSGYTGTGGYNNDLALIRLSRPVILGQNVHLAHLPKTTSETYTGRTCYITGWGLTEGGGSTIPNILQEARVDVITHSTCRSALGLAGLLYLSSTAHICIQYEKTAACNGDSGGPLVCDVAGSGAAVGSHHDWQLAGVTSWGLSGCPAGQPSVYVRLTSYLDWIATETNVL</sequence>
<dbReference type="SMART" id="SM00020">
    <property type="entry name" value="Tryp_SPc"/>
    <property type="match status" value="1"/>
</dbReference>
<dbReference type="GO" id="GO:0008236">
    <property type="term" value="F:serine-type peptidase activity"/>
    <property type="evidence" value="ECO:0007669"/>
    <property type="project" value="UniProtKB-KW"/>
</dbReference>
<evidence type="ECO:0000313" key="10">
    <source>
        <dbReference type="Proteomes" id="UP001634394"/>
    </source>
</evidence>
<dbReference type="GO" id="GO:0006508">
    <property type="term" value="P:proteolysis"/>
    <property type="evidence" value="ECO:0007669"/>
    <property type="project" value="UniProtKB-KW"/>
</dbReference>
<gene>
    <name evidence="9" type="ORF">ACJMK2_020282</name>
</gene>
<dbReference type="Proteomes" id="UP001634394">
    <property type="component" value="Unassembled WGS sequence"/>
</dbReference>
<feature type="chain" id="PRO_5044874225" description="Peptidase S1 domain-containing protein" evidence="7">
    <location>
        <begin position="17"/>
        <end position="275"/>
    </location>
</feature>
<dbReference type="InterPro" id="IPR009003">
    <property type="entry name" value="Peptidase_S1_PA"/>
</dbReference>
<dbReference type="Gene3D" id="2.40.10.10">
    <property type="entry name" value="Trypsin-like serine proteases"/>
    <property type="match status" value="1"/>
</dbReference>
<dbReference type="SUPFAM" id="SSF50494">
    <property type="entry name" value="Trypsin-like serine proteases"/>
    <property type="match status" value="1"/>
</dbReference>
<dbReference type="AlphaFoldDB" id="A0ABD3TZY6"/>
<dbReference type="PANTHER" id="PTHR24252:SF7">
    <property type="entry name" value="HYALIN"/>
    <property type="match status" value="1"/>
</dbReference>
<keyword evidence="10" id="KW-1185">Reference proteome</keyword>
<evidence type="ECO:0000259" key="8">
    <source>
        <dbReference type="PROSITE" id="PS50240"/>
    </source>
</evidence>
<comment type="caution">
    <text evidence="9">The sequence shown here is derived from an EMBL/GenBank/DDBJ whole genome shotgun (WGS) entry which is preliminary data.</text>
</comment>
<evidence type="ECO:0000256" key="1">
    <source>
        <dbReference type="ARBA" id="ARBA00022670"/>
    </source>
</evidence>
<reference evidence="9 10" key="1">
    <citation type="submission" date="2024-11" db="EMBL/GenBank/DDBJ databases">
        <title>Chromosome-level genome assembly of the freshwater bivalve Anodonta woodiana.</title>
        <authorList>
            <person name="Chen X."/>
        </authorList>
    </citation>
    <scope>NUCLEOTIDE SEQUENCE [LARGE SCALE GENOMIC DNA]</scope>
    <source>
        <strain evidence="9">MN2024</strain>
        <tissue evidence="9">Gills</tissue>
    </source>
</reference>
<name>A0ABD3TZY6_SINWO</name>
<keyword evidence="3 6" id="KW-0378">Hydrolase</keyword>
<keyword evidence="4 6" id="KW-0720">Serine protease</keyword>
<dbReference type="PRINTS" id="PR00722">
    <property type="entry name" value="CHYMOTRYPSIN"/>
</dbReference>
<keyword evidence="1 6" id="KW-0645">Protease</keyword>
<feature type="domain" description="Peptidase S1" evidence="8">
    <location>
        <begin position="22"/>
        <end position="273"/>
    </location>
</feature>
<accession>A0ABD3TZY6</accession>
<dbReference type="InterPro" id="IPR043504">
    <property type="entry name" value="Peptidase_S1_PA_chymotrypsin"/>
</dbReference>
<evidence type="ECO:0000256" key="4">
    <source>
        <dbReference type="ARBA" id="ARBA00022825"/>
    </source>
</evidence>
<dbReference type="FunFam" id="2.40.10.10:FF:000120">
    <property type="entry name" value="Putative serine protease"/>
    <property type="match status" value="1"/>
</dbReference>
<dbReference type="EMBL" id="JBJQND010000017">
    <property type="protein sequence ID" value="KAL3842246.1"/>
    <property type="molecule type" value="Genomic_DNA"/>
</dbReference>
<keyword evidence="2 7" id="KW-0732">Signal</keyword>
<proteinExistence type="predicted"/>
<dbReference type="Pfam" id="PF00089">
    <property type="entry name" value="Trypsin"/>
    <property type="match status" value="1"/>
</dbReference>
<evidence type="ECO:0000256" key="2">
    <source>
        <dbReference type="ARBA" id="ARBA00022729"/>
    </source>
</evidence>
<dbReference type="PROSITE" id="PS00135">
    <property type="entry name" value="TRYPSIN_SER"/>
    <property type="match status" value="1"/>
</dbReference>
<evidence type="ECO:0000256" key="3">
    <source>
        <dbReference type="ARBA" id="ARBA00022801"/>
    </source>
</evidence>
<evidence type="ECO:0000313" key="9">
    <source>
        <dbReference type="EMBL" id="KAL3842246.1"/>
    </source>
</evidence>
<feature type="signal peptide" evidence="7">
    <location>
        <begin position="1"/>
        <end position="16"/>
    </location>
</feature>
<dbReference type="InterPro" id="IPR001314">
    <property type="entry name" value="Peptidase_S1A"/>
</dbReference>
<protein>
    <recommendedName>
        <fullName evidence="8">Peptidase S1 domain-containing protein</fullName>
    </recommendedName>
</protein>
<evidence type="ECO:0000256" key="5">
    <source>
        <dbReference type="ARBA" id="ARBA00023157"/>
    </source>
</evidence>
<dbReference type="InterPro" id="IPR001254">
    <property type="entry name" value="Trypsin_dom"/>
</dbReference>
<keyword evidence="5" id="KW-1015">Disulfide bond</keyword>
<evidence type="ECO:0000256" key="6">
    <source>
        <dbReference type="RuleBase" id="RU363034"/>
    </source>
</evidence>
<evidence type="ECO:0000256" key="7">
    <source>
        <dbReference type="SAM" id="SignalP"/>
    </source>
</evidence>